<dbReference type="EMBL" id="JARJCN010000012">
    <property type="protein sequence ID" value="KAJ7095680.1"/>
    <property type="molecule type" value="Genomic_DNA"/>
</dbReference>
<evidence type="ECO:0000313" key="4">
    <source>
        <dbReference type="EMBL" id="KAJ7095680.1"/>
    </source>
</evidence>
<proteinExistence type="predicted"/>
<gene>
    <name evidence="2" type="ORF">B0H15DRAFT_243057</name>
    <name evidence="3" type="ORF">B0H15DRAFT_66321</name>
    <name evidence="4" type="ORF">B0H15DRAFT_66487</name>
    <name evidence="5" type="ORF">B0H15DRAFT_66670</name>
</gene>
<evidence type="ECO:0000313" key="5">
    <source>
        <dbReference type="EMBL" id="KAJ7095686.1"/>
    </source>
</evidence>
<reference evidence="4" key="1">
    <citation type="submission" date="2023-03" db="EMBL/GenBank/DDBJ databases">
        <title>Massive genome expansion in bonnet fungi (Mycena s.s.) driven by repeated elements and novel gene families across ecological guilds.</title>
        <authorList>
            <consortium name="Lawrence Berkeley National Laboratory"/>
            <person name="Harder C.B."/>
            <person name="Miyauchi S."/>
            <person name="Viragh M."/>
            <person name="Kuo A."/>
            <person name="Thoen E."/>
            <person name="Andreopoulos B."/>
            <person name="Lu D."/>
            <person name="Skrede I."/>
            <person name="Drula E."/>
            <person name="Henrissat B."/>
            <person name="Morin E."/>
            <person name="Kohler A."/>
            <person name="Barry K."/>
            <person name="LaButti K."/>
            <person name="Morin E."/>
            <person name="Salamov A."/>
            <person name="Lipzen A."/>
            <person name="Mereny Z."/>
            <person name="Hegedus B."/>
            <person name="Baldrian P."/>
            <person name="Stursova M."/>
            <person name="Weitz H."/>
            <person name="Taylor A."/>
            <person name="Grigoriev I.V."/>
            <person name="Nagy L.G."/>
            <person name="Martin F."/>
            <person name="Kauserud H."/>
        </authorList>
    </citation>
    <scope>NUCLEOTIDE SEQUENCE</scope>
    <source>
        <strain evidence="4">CBHHK173m</strain>
    </source>
</reference>
<comment type="caution">
    <text evidence="4">The sequence shown here is derived from an EMBL/GenBank/DDBJ whole genome shotgun (WGS) entry which is preliminary data.</text>
</comment>
<sequence length="151" mass="16278">MPTPIPLRCISLSITTYRRPPYAALRYVTLPPMHPLHSAVKKCGQTTCEATSAPASLSHERLQGTSSGGDTRGEESGQAGRRVASSKESKAWAMEELLRVTLFSDGSLIDGKVGAAGLMMVDGVAKRVKGVQLGAAKRYVVYEARSWRWSA</sequence>
<evidence type="ECO:0000313" key="3">
    <source>
        <dbReference type="EMBL" id="KAJ7095676.1"/>
    </source>
</evidence>
<evidence type="ECO:0000313" key="2">
    <source>
        <dbReference type="EMBL" id="KAJ7063767.1"/>
    </source>
</evidence>
<dbReference type="EMBL" id="JARJCN010000012">
    <property type="protein sequence ID" value="KAJ7095676.1"/>
    <property type="molecule type" value="Genomic_DNA"/>
</dbReference>
<accession>A0AAD6XQC0</accession>
<name>A0AAD6XQC0_9AGAR</name>
<dbReference type="Proteomes" id="UP001222325">
    <property type="component" value="Unassembled WGS sequence"/>
</dbReference>
<evidence type="ECO:0000256" key="1">
    <source>
        <dbReference type="SAM" id="MobiDB-lite"/>
    </source>
</evidence>
<keyword evidence="6" id="KW-1185">Reference proteome</keyword>
<dbReference type="EMBL" id="JARJCN010000012">
    <property type="protein sequence ID" value="KAJ7095686.1"/>
    <property type="molecule type" value="Genomic_DNA"/>
</dbReference>
<protein>
    <submittedName>
        <fullName evidence="4">Uncharacterized protein</fullName>
    </submittedName>
</protein>
<dbReference type="EMBL" id="JARJCN010000204">
    <property type="protein sequence ID" value="KAJ7063767.1"/>
    <property type="molecule type" value="Genomic_DNA"/>
</dbReference>
<organism evidence="4 6">
    <name type="scientific">Mycena belliarum</name>
    <dbReference type="NCBI Taxonomy" id="1033014"/>
    <lineage>
        <taxon>Eukaryota</taxon>
        <taxon>Fungi</taxon>
        <taxon>Dikarya</taxon>
        <taxon>Basidiomycota</taxon>
        <taxon>Agaricomycotina</taxon>
        <taxon>Agaricomycetes</taxon>
        <taxon>Agaricomycetidae</taxon>
        <taxon>Agaricales</taxon>
        <taxon>Marasmiineae</taxon>
        <taxon>Mycenaceae</taxon>
        <taxon>Mycena</taxon>
    </lineage>
</organism>
<evidence type="ECO:0000313" key="6">
    <source>
        <dbReference type="Proteomes" id="UP001222325"/>
    </source>
</evidence>
<feature type="region of interest" description="Disordered" evidence="1">
    <location>
        <begin position="51"/>
        <end position="87"/>
    </location>
</feature>
<dbReference type="AlphaFoldDB" id="A0AAD6XQC0"/>